<dbReference type="SUPFAM" id="SSF53335">
    <property type="entry name" value="S-adenosyl-L-methionine-dependent methyltransferases"/>
    <property type="match status" value="1"/>
</dbReference>
<dbReference type="Pfam" id="PF13649">
    <property type="entry name" value="Methyltransf_25"/>
    <property type="match status" value="1"/>
</dbReference>
<dbReference type="GO" id="GO:0008168">
    <property type="term" value="F:methyltransferase activity"/>
    <property type="evidence" value="ECO:0007669"/>
    <property type="project" value="UniProtKB-KW"/>
</dbReference>
<dbReference type="Gene3D" id="3.40.50.150">
    <property type="entry name" value="Vaccinia Virus protein VP39"/>
    <property type="match status" value="1"/>
</dbReference>
<keyword evidence="3" id="KW-0489">Methyltransferase</keyword>
<feature type="domain" description="Methyltransferase" evidence="2">
    <location>
        <begin position="46"/>
        <end position="143"/>
    </location>
</feature>
<gene>
    <name evidence="3" type="primary">cmoA</name>
    <name evidence="3" type="ORF">AVENLUH5627_02133</name>
</gene>
<name>A0A150HMU4_9GAMM</name>
<protein>
    <submittedName>
        <fullName evidence="3">tRNA (Cmo5U34)-methyltransferase</fullName>
        <ecNumber evidence="3">2.1.1.-</ecNumber>
    </submittedName>
</protein>
<dbReference type="EMBL" id="JRUE01000185">
    <property type="protein sequence ID" value="KXZ67556.1"/>
    <property type="molecule type" value="Genomic_DNA"/>
</dbReference>
<dbReference type="RefSeq" id="WP_061519028.1">
    <property type="nucleotide sequence ID" value="NZ_JRUE01000185.1"/>
</dbReference>
<dbReference type="PANTHER" id="PTHR43861">
    <property type="entry name" value="TRANS-ACONITATE 2-METHYLTRANSFERASE-RELATED"/>
    <property type="match status" value="1"/>
</dbReference>
<sequence length="246" mass="28118">MAKDFNSSKVVDEYDQHIRKLIPGYEMLHQQVDAILQSVLPPKAHILIVGCGTGYELEYLLKKHPDWMFTAVDPSATMLQKAQKLVSDIGKFDQVSFVHGETSALADQACFDAALSILVAHFIADDSKKAFFQEIYNRLKDRGLLMTYDLMTCTDSQQFQALQHLCQHNGLTSTQCQKMIERLHQDFSTVRFDEYQQLLLKTGFEHVYSYSQILMYQGFIAHKKQSNALVMQDSKNVALTHHGIKH</sequence>
<dbReference type="CDD" id="cd02440">
    <property type="entry name" value="AdoMet_MTases"/>
    <property type="match status" value="1"/>
</dbReference>
<comment type="caution">
    <text evidence="3">The sequence shown here is derived from an EMBL/GenBank/DDBJ whole genome shotgun (WGS) entry which is preliminary data.</text>
</comment>
<dbReference type="PATRIC" id="fig|52133.18.peg.2210"/>
<dbReference type="GO" id="GO:0032259">
    <property type="term" value="P:methylation"/>
    <property type="evidence" value="ECO:0007669"/>
    <property type="project" value="UniProtKB-KW"/>
</dbReference>
<evidence type="ECO:0000313" key="4">
    <source>
        <dbReference type="Proteomes" id="UP000075680"/>
    </source>
</evidence>
<dbReference type="InterPro" id="IPR029063">
    <property type="entry name" value="SAM-dependent_MTases_sf"/>
</dbReference>
<evidence type="ECO:0000256" key="1">
    <source>
        <dbReference type="ARBA" id="ARBA00022679"/>
    </source>
</evidence>
<accession>A0A150HMU4</accession>
<proteinExistence type="predicted"/>
<evidence type="ECO:0000259" key="2">
    <source>
        <dbReference type="Pfam" id="PF13649"/>
    </source>
</evidence>
<dbReference type="Proteomes" id="UP000075680">
    <property type="component" value="Unassembled WGS sequence"/>
</dbReference>
<dbReference type="InterPro" id="IPR041698">
    <property type="entry name" value="Methyltransf_25"/>
</dbReference>
<reference evidence="3 4" key="1">
    <citation type="journal article" date="2016" name="Sci. Rep.">
        <title>Genomic and phenotypic characterization of the species Acinetobacter venetianus.</title>
        <authorList>
            <person name="Fondi M."/>
            <person name="Maida I."/>
            <person name="Perrin E."/>
            <person name="Orlandini V."/>
            <person name="La Torre L."/>
            <person name="Bosi E."/>
            <person name="Negroni A."/>
            <person name="Zanaroli G."/>
            <person name="Fava F."/>
            <person name="Decorosi F."/>
            <person name="Giovannetti L."/>
            <person name="Viti C."/>
            <person name="Vaneechoutte M."/>
            <person name="Dijkshoorn L."/>
            <person name="Fani R."/>
        </authorList>
    </citation>
    <scope>NUCLEOTIDE SEQUENCE [LARGE SCALE GENOMIC DNA]</scope>
    <source>
        <strain evidence="3 4">LUH5627</strain>
    </source>
</reference>
<keyword evidence="1 3" id="KW-0808">Transferase</keyword>
<evidence type="ECO:0000313" key="3">
    <source>
        <dbReference type="EMBL" id="KXZ67556.1"/>
    </source>
</evidence>
<dbReference type="EC" id="2.1.1.-" evidence="3"/>
<organism evidence="3 4">
    <name type="scientific">Acinetobacter venetianus</name>
    <dbReference type="NCBI Taxonomy" id="52133"/>
    <lineage>
        <taxon>Bacteria</taxon>
        <taxon>Pseudomonadati</taxon>
        <taxon>Pseudomonadota</taxon>
        <taxon>Gammaproteobacteria</taxon>
        <taxon>Moraxellales</taxon>
        <taxon>Moraxellaceae</taxon>
        <taxon>Acinetobacter</taxon>
    </lineage>
</organism>
<dbReference type="AlphaFoldDB" id="A0A150HMU4"/>